<dbReference type="InterPro" id="IPR036683">
    <property type="entry name" value="CO_DH_flav_C_dom_sf"/>
</dbReference>
<reference evidence="5 6" key="1">
    <citation type="submission" date="2019-07" db="EMBL/GenBank/DDBJ databases">
        <title>Whole genome shotgun sequence of Marinococcus halophilus NBRC 102359.</title>
        <authorList>
            <person name="Hosoyama A."/>
            <person name="Uohara A."/>
            <person name="Ohji S."/>
            <person name="Ichikawa N."/>
        </authorList>
    </citation>
    <scope>NUCLEOTIDE SEQUENCE [LARGE SCALE GENOMIC DNA]</scope>
    <source>
        <strain evidence="5 6">NBRC 102359</strain>
    </source>
</reference>
<keyword evidence="6" id="KW-1185">Reference proteome</keyword>
<dbReference type="STRING" id="1371.GCA_900166605_00536"/>
<dbReference type="InterPro" id="IPR016169">
    <property type="entry name" value="FAD-bd_PCMH_sub2"/>
</dbReference>
<dbReference type="GO" id="GO:0071949">
    <property type="term" value="F:FAD binding"/>
    <property type="evidence" value="ECO:0007669"/>
    <property type="project" value="InterPro"/>
</dbReference>
<dbReference type="Pfam" id="PF00941">
    <property type="entry name" value="FAD_binding_5"/>
    <property type="match status" value="1"/>
</dbReference>
<dbReference type="Gene3D" id="3.30.465.10">
    <property type="match status" value="1"/>
</dbReference>
<dbReference type="InterPro" id="IPR036318">
    <property type="entry name" value="FAD-bd_PCMH-like_sf"/>
</dbReference>
<accession>A0A510Y539</accession>
<keyword evidence="2" id="KW-0274">FAD</keyword>
<evidence type="ECO:0000256" key="2">
    <source>
        <dbReference type="ARBA" id="ARBA00022827"/>
    </source>
</evidence>
<evidence type="ECO:0000256" key="3">
    <source>
        <dbReference type="ARBA" id="ARBA00023002"/>
    </source>
</evidence>
<dbReference type="AlphaFoldDB" id="A0A510Y539"/>
<dbReference type="RefSeq" id="WP_094907573.1">
    <property type="nucleotide sequence ID" value="NZ_BJUN01000002.1"/>
</dbReference>
<dbReference type="InterPro" id="IPR002346">
    <property type="entry name" value="Mopterin_DH_FAD-bd"/>
</dbReference>
<dbReference type="OrthoDB" id="9774454at2"/>
<evidence type="ECO:0000313" key="6">
    <source>
        <dbReference type="Proteomes" id="UP000321051"/>
    </source>
</evidence>
<name>A0A510Y539_MARHA</name>
<feature type="domain" description="FAD-binding PCMH-type" evidence="4">
    <location>
        <begin position="4"/>
        <end position="171"/>
    </location>
</feature>
<sequence length="288" mass="31538">MAAANQSVMPVVWMPATVQEAFALYEEYFPDVEWIAGGTWRQIEREKGTAFAGNIIALEQVSELTSVHEEENYMRIGACMTLEELIQEPYISREILGEALRQIAAPAVRTRGTIGGNIMYGHGDALPALMALQAELEVWNGRSYARLPVEEAASYEGTFLLTAVLLPKTPEASAGDVHFFEKIGRREAFTASLLAVSGCARRQAGGSWKARLALVGGKDAPVRLRRAEACVAESGWTPEAFFKALEADYQPGDEPFSSGSYRLQAAAHLFLSRLWLEDNAEKGGVHNV</sequence>
<dbReference type="InterPro" id="IPR051312">
    <property type="entry name" value="Diverse_Substr_Oxidored"/>
</dbReference>
<gene>
    <name evidence="5" type="primary">pucC</name>
    <name evidence="5" type="ORF">MHA01_05520</name>
</gene>
<dbReference type="PROSITE" id="PS51387">
    <property type="entry name" value="FAD_PCMH"/>
    <property type="match status" value="1"/>
</dbReference>
<dbReference type="PANTHER" id="PTHR42659">
    <property type="entry name" value="XANTHINE DEHYDROGENASE SUBUNIT C-RELATED"/>
    <property type="match status" value="1"/>
</dbReference>
<comment type="caution">
    <text evidence="5">The sequence shown here is derived from an EMBL/GenBank/DDBJ whole genome shotgun (WGS) entry which is preliminary data.</text>
</comment>
<keyword evidence="1" id="KW-0285">Flavoprotein</keyword>
<dbReference type="GO" id="GO:0016491">
    <property type="term" value="F:oxidoreductase activity"/>
    <property type="evidence" value="ECO:0007669"/>
    <property type="project" value="UniProtKB-KW"/>
</dbReference>
<dbReference type="Gene3D" id="3.30.390.50">
    <property type="entry name" value="CO dehydrogenase flavoprotein, C-terminal domain"/>
    <property type="match status" value="1"/>
</dbReference>
<evidence type="ECO:0000256" key="1">
    <source>
        <dbReference type="ARBA" id="ARBA00022630"/>
    </source>
</evidence>
<dbReference type="EMBL" id="BJUN01000002">
    <property type="protein sequence ID" value="GEK57647.1"/>
    <property type="molecule type" value="Genomic_DNA"/>
</dbReference>
<dbReference type="InterPro" id="IPR016166">
    <property type="entry name" value="FAD-bd_PCMH"/>
</dbReference>
<organism evidence="5 6">
    <name type="scientific">Marinococcus halophilus</name>
    <dbReference type="NCBI Taxonomy" id="1371"/>
    <lineage>
        <taxon>Bacteria</taxon>
        <taxon>Bacillati</taxon>
        <taxon>Bacillota</taxon>
        <taxon>Bacilli</taxon>
        <taxon>Bacillales</taxon>
        <taxon>Bacillaceae</taxon>
        <taxon>Marinococcus</taxon>
    </lineage>
</organism>
<evidence type="ECO:0000259" key="4">
    <source>
        <dbReference type="PROSITE" id="PS51387"/>
    </source>
</evidence>
<evidence type="ECO:0000313" key="5">
    <source>
        <dbReference type="EMBL" id="GEK57647.1"/>
    </source>
</evidence>
<dbReference type="SUPFAM" id="SSF55447">
    <property type="entry name" value="CO dehydrogenase flavoprotein C-terminal domain-like"/>
    <property type="match status" value="1"/>
</dbReference>
<keyword evidence="3" id="KW-0560">Oxidoreductase</keyword>
<protein>
    <submittedName>
        <fullName evidence="5">Putative xanthine dehydrogenase subunit C</fullName>
    </submittedName>
</protein>
<proteinExistence type="predicted"/>
<dbReference type="PANTHER" id="PTHR42659:SF2">
    <property type="entry name" value="XANTHINE DEHYDROGENASE SUBUNIT C-RELATED"/>
    <property type="match status" value="1"/>
</dbReference>
<dbReference type="SUPFAM" id="SSF56176">
    <property type="entry name" value="FAD-binding/transporter-associated domain-like"/>
    <property type="match status" value="1"/>
</dbReference>
<dbReference type="Proteomes" id="UP000321051">
    <property type="component" value="Unassembled WGS sequence"/>
</dbReference>